<accession>A0A084SIS2</accession>
<dbReference type="Proteomes" id="UP000028547">
    <property type="component" value="Unassembled WGS sequence"/>
</dbReference>
<dbReference type="EMBL" id="JPMI01000294">
    <property type="protein sequence ID" value="KFA88357.1"/>
    <property type="molecule type" value="Genomic_DNA"/>
</dbReference>
<dbReference type="Pfam" id="PF14080">
    <property type="entry name" value="DUF4261"/>
    <property type="match status" value="1"/>
</dbReference>
<protein>
    <recommendedName>
        <fullName evidence="1">DUF4261 domain-containing protein</fullName>
    </recommendedName>
</protein>
<feature type="domain" description="DUF4261" evidence="1">
    <location>
        <begin position="191"/>
        <end position="265"/>
    </location>
</feature>
<evidence type="ECO:0000313" key="3">
    <source>
        <dbReference type="Proteomes" id="UP000028547"/>
    </source>
</evidence>
<dbReference type="RefSeq" id="WP_043408912.1">
    <property type="nucleotide sequence ID" value="NZ_JPMI01000294.1"/>
</dbReference>
<name>A0A084SIS2_9BACT</name>
<gene>
    <name evidence="2" type="ORF">Q664_41590</name>
</gene>
<dbReference type="AlphaFoldDB" id="A0A084SIS2"/>
<evidence type="ECO:0000313" key="2">
    <source>
        <dbReference type="EMBL" id="KFA88357.1"/>
    </source>
</evidence>
<proteinExistence type="predicted"/>
<sequence>MGFFRKKSVEVDAPKPQRNLGLAMVTLDRARPLPEGALRAFLRDNWPELPRAKEVRQEGDTLSFELDGAVVTLTLMSAPIPWGDLEGPARAAWHWPEATSRLKAHQAHVIVAVLAPGMDRIATMLLLTRVVAAVAATTDANGVYWGEGPVVNAPDDFVEEAKRTSRERLPLYLWLAFHLSRNTDGTFTLATSGMRSFGFMELELVALREKPATLVDRAFNFAHYLLDHGPVLKDGDTIGLSAQERFRIRHVPSTVEPSRTVYRIEL</sequence>
<reference evidence="2 3" key="1">
    <citation type="submission" date="2014-07" db="EMBL/GenBank/DDBJ databases">
        <title>Draft Genome Sequence of Gephyronic Acid Producer, Cystobacter violaceus Strain Cb vi76.</title>
        <authorList>
            <person name="Stevens D.C."/>
            <person name="Young J."/>
            <person name="Carmichael R."/>
            <person name="Tan J."/>
            <person name="Taylor R.E."/>
        </authorList>
    </citation>
    <scope>NUCLEOTIDE SEQUENCE [LARGE SCALE GENOMIC DNA]</scope>
    <source>
        <strain evidence="2 3">Cb vi76</strain>
    </source>
</reference>
<evidence type="ECO:0000259" key="1">
    <source>
        <dbReference type="Pfam" id="PF14080"/>
    </source>
</evidence>
<dbReference type="InterPro" id="IPR025357">
    <property type="entry name" value="DUF4261"/>
</dbReference>
<comment type="caution">
    <text evidence="2">The sequence shown here is derived from an EMBL/GenBank/DDBJ whole genome shotgun (WGS) entry which is preliminary data.</text>
</comment>
<organism evidence="2 3">
    <name type="scientific">Archangium violaceum Cb vi76</name>
    <dbReference type="NCBI Taxonomy" id="1406225"/>
    <lineage>
        <taxon>Bacteria</taxon>
        <taxon>Pseudomonadati</taxon>
        <taxon>Myxococcota</taxon>
        <taxon>Myxococcia</taxon>
        <taxon>Myxococcales</taxon>
        <taxon>Cystobacterineae</taxon>
        <taxon>Archangiaceae</taxon>
        <taxon>Archangium</taxon>
    </lineage>
</organism>